<dbReference type="GO" id="GO:0003677">
    <property type="term" value="F:DNA binding"/>
    <property type="evidence" value="ECO:0007669"/>
    <property type="project" value="UniProtKB-KW"/>
</dbReference>
<dbReference type="Pfam" id="PF00239">
    <property type="entry name" value="Resolvase"/>
    <property type="match status" value="1"/>
</dbReference>
<dbReference type="InterPro" id="IPR036162">
    <property type="entry name" value="Resolvase-like_N_sf"/>
</dbReference>
<dbReference type="SMART" id="SM00857">
    <property type="entry name" value="Resolvase"/>
    <property type="match status" value="1"/>
</dbReference>
<dbReference type="GO" id="GO:0000150">
    <property type="term" value="F:DNA strand exchange activity"/>
    <property type="evidence" value="ECO:0007669"/>
    <property type="project" value="InterPro"/>
</dbReference>
<dbReference type="InterPro" id="IPR009057">
    <property type="entry name" value="Homeodomain-like_sf"/>
</dbReference>
<feature type="region of interest" description="Disordered" evidence="7">
    <location>
        <begin position="188"/>
        <end position="207"/>
    </location>
</feature>
<keyword evidence="2" id="KW-0229">DNA integration</keyword>
<dbReference type="Pfam" id="PF02796">
    <property type="entry name" value="HTH_7"/>
    <property type="match status" value="1"/>
</dbReference>
<dbReference type="PROSITE" id="PS51736">
    <property type="entry name" value="RECOMBINASES_3"/>
    <property type="match status" value="1"/>
</dbReference>
<dbReference type="SUPFAM" id="SSF53041">
    <property type="entry name" value="Resolvase-like"/>
    <property type="match status" value="1"/>
</dbReference>
<keyword evidence="10" id="KW-1185">Reference proteome</keyword>
<dbReference type="RefSeq" id="WP_171201713.1">
    <property type="nucleotide sequence ID" value="NZ_BAAANP010000015.1"/>
</dbReference>
<evidence type="ECO:0000313" key="9">
    <source>
        <dbReference type="EMBL" id="NNH21854.1"/>
    </source>
</evidence>
<accession>A0A849BMK8</accession>
<dbReference type="Gene3D" id="1.10.10.60">
    <property type="entry name" value="Homeodomain-like"/>
    <property type="match status" value="1"/>
</dbReference>
<sequence length="207" mass="22372">MSGLKIGYARVSTTGQDLTGQRNALQALGVEPDRVYVDHGLTGTTRARPGLREALAACRAGDTLVVTKLDRLARSLPDARDIADELTTRQVKLALGSSEHDPTDPVGRLLFNVLAMVAEFEADLIKMRTREGLAVARAAGRLRGRKPKLNPRQEAHLVELHRSGTKTATDLAELFGVGRSTVYRALERASAPPLTPAQTQQATQETT</sequence>
<evidence type="ECO:0000256" key="4">
    <source>
        <dbReference type="ARBA" id="ARBA00023172"/>
    </source>
</evidence>
<proteinExistence type="inferred from homology"/>
<evidence type="ECO:0000313" key="10">
    <source>
        <dbReference type="Proteomes" id="UP000555552"/>
    </source>
</evidence>
<dbReference type="SUPFAM" id="SSF46689">
    <property type="entry name" value="Homeodomain-like"/>
    <property type="match status" value="1"/>
</dbReference>
<evidence type="ECO:0000256" key="2">
    <source>
        <dbReference type="ARBA" id="ARBA00022908"/>
    </source>
</evidence>
<organism evidence="9 10">
    <name type="scientific">Pseudokineococcus marinus</name>
    <dbReference type="NCBI Taxonomy" id="351215"/>
    <lineage>
        <taxon>Bacteria</taxon>
        <taxon>Bacillati</taxon>
        <taxon>Actinomycetota</taxon>
        <taxon>Actinomycetes</taxon>
        <taxon>Kineosporiales</taxon>
        <taxon>Kineosporiaceae</taxon>
        <taxon>Pseudokineococcus</taxon>
    </lineage>
</organism>
<protein>
    <submittedName>
        <fullName evidence="9">Recombinase family protein</fullName>
    </submittedName>
</protein>
<comment type="similarity">
    <text evidence="1">Belongs to the site-specific recombinase resolvase family.</text>
</comment>
<evidence type="ECO:0000256" key="6">
    <source>
        <dbReference type="PROSITE-ProRule" id="PRU10137"/>
    </source>
</evidence>
<dbReference type="InterPro" id="IPR050639">
    <property type="entry name" value="SSR_resolvase"/>
</dbReference>
<reference evidence="9 10" key="1">
    <citation type="submission" date="2020-05" db="EMBL/GenBank/DDBJ databases">
        <title>MicrobeNet Type strains.</title>
        <authorList>
            <person name="Nicholson A.C."/>
        </authorList>
    </citation>
    <scope>NUCLEOTIDE SEQUENCE [LARGE SCALE GENOMIC DNA]</scope>
    <source>
        <strain evidence="9 10">JCM 14547</strain>
    </source>
</reference>
<dbReference type="CDD" id="cd00569">
    <property type="entry name" value="HTH_Hin_like"/>
    <property type="match status" value="1"/>
</dbReference>
<evidence type="ECO:0000259" key="8">
    <source>
        <dbReference type="PROSITE" id="PS51736"/>
    </source>
</evidence>
<dbReference type="AlphaFoldDB" id="A0A849BMK8"/>
<dbReference type="InterPro" id="IPR006119">
    <property type="entry name" value="Resolv_N"/>
</dbReference>
<dbReference type="InterPro" id="IPR006118">
    <property type="entry name" value="Recombinase_CS"/>
</dbReference>
<evidence type="ECO:0000256" key="1">
    <source>
        <dbReference type="ARBA" id="ARBA00009913"/>
    </source>
</evidence>
<keyword evidence="3" id="KW-0238">DNA-binding</keyword>
<dbReference type="InterPro" id="IPR006120">
    <property type="entry name" value="Resolvase_HTH_dom"/>
</dbReference>
<dbReference type="PROSITE" id="PS00397">
    <property type="entry name" value="RECOMBINASES_1"/>
    <property type="match status" value="1"/>
</dbReference>
<keyword evidence="4" id="KW-0233">DNA recombination</keyword>
<evidence type="ECO:0000256" key="5">
    <source>
        <dbReference type="PIRSR" id="PIRSR606118-50"/>
    </source>
</evidence>
<dbReference type="PROSITE" id="PS00398">
    <property type="entry name" value="RECOMBINASES_2"/>
    <property type="match status" value="1"/>
</dbReference>
<dbReference type="CDD" id="cd03768">
    <property type="entry name" value="SR_ResInv"/>
    <property type="match status" value="1"/>
</dbReference>
<dbReference type="GO" id="GO:0015074">
    <property type="term" value="P:DNA integration"/>
    <property type="evidence" value="ECO:0007669"/>
    <property type="project" value="UniProtKB-KW"/>
</dbReference>
<feature type="domain" description="Resolvase/invertase-type recombinase catalytic" evidence="8">
    <location>
        <begin position="4"/>
        <end position="140"/>
    </location>
</feature>
<evidence type="ECO:0000256" key="7">
    <source>
        <dbReference type="SAM" id="MobiDB-lite"/>
    </source>
</evidence>
<evidence type="ECO:0000256" key="3">
    <source>
        <dbReference type="ARBA" id="ARBA00023125"/>
    </source>
</evidence>
<dbReference type="Proteomes" id="UP000555552">
    <property type="component" value="Unassembled WGS sequence"/>
</dbReference>
<dbReference type="PANTHER" id="PTHR30461">
    <property type="entry name" value="DNA-INVERTASE FROM LAMBDOID PROPHAGE"/>
    <property type="match status" value="1"/>
</dbReference>
<name>A0A849BMK8_9ACTN</name>
<gene>
    <name evidence="9" type="ORF">HLB09_01890</name>
</gene>
<feature type="active site" description="O-(5'-phospho-DNA)-serine intermediate" evidence="5 6">
    <location>
        <position position="12"/>
    </location>
</feature>
<feature type="compositionally biased region" description="Low complexity" evidence="7">
    <location>
        <begin position="189"/>
        <end position="207"/>
    </location>
</feature>
<dbReference type="Gene3D" id="3.40.50.1390">
    <property type="entry name" value="Resolvase, N-terminal catalytic domain"/>
    <property type="match status" value="1"/>
</dbReference>
<dbReference type="EMBL" id="JABEMA010000010">
    <property type="protein sequence ID" value="NNH21854.1"/>
    <property type="molecule type" value="Genomic_DNA"/>
</dbReference>
<dbReference type="PANTHER" id="PTHR30461:SF2">
    <property type="entry name" value="SERINE RECOMBINASE PINE-RELATED"/>
    <property type="match status" value="1"/>
</dbReference>
<comment type="caution">
    <text evidence="9">The sequence shown here is derived from an EMBL/GenBank/DDBJ whole genome shotgun (WGS) entry which is preliminary data.</text>
</comment>